<dbReference type="OrthoDB" id="670198at2"/>
<dbReference type="STRING" id="1121117.SAMN02745977_02048"/>
<evidence type="ECO:0000313" key="2">
    <source>
        <dbReference type="Proteomes" id="UP000199531"/>
    </source>
</evidence>
<evidence type="ECO:0000313" key="1">
    <source>
        <dbReference type="EMBL" id="SEN78817.1"/>
    </source>
</evidence>
<dbReference type="Proteomes" id="UP000199531">
    <property type="component" value="Unassembled WGS sequence"/>
</dbReference>
<accession>A0A1H8JF32</accession>
<dbReference type="AlphaFoldDB" id="A0A1H8JF32"/>
<proteinExistence type="predicted"/>
<reference evidence="1 2" key="1">
    <citation type="submission" date="2016-10" db="EMBL/GenBank/DDBJ databases">
        <authorList>
            <person name="de Groot N.N."/>
        </authorList>
    </citation>
    <scope>NUCLEOTIDE SEQUENCE [LARGE SCALE GENOMIC DNA]</scope>
    <source>
        <strain evidence="1 2">DSM 15123</strain>
    </source>
</reference>
<sequence>MNDQILLLRQVHPNFFPDGEVSSQAFFPFPKDDGKLSVYDGDQTTAEASHQHYTVELGLESVGVWAVSGAETVSVGLTHQPDPVPGNPAHAIINFGAFTEKECRKLAKKLKKFAVDRGSQYRAA</sequence>
<protein>
    <submittedName>
        <fullName evidence="1">Uncharacterized protein</fullName>
    </submittedName>
</protein>
<gene>
    <name evidence="1" type="ORF">SAMN02745977_02048</name>
</gene>
<dbReference type="RefSeq" id="WP_091817477.1">
    <property type="nucleotide sequence ID" value="NZ_FOCW01000006.1"/>
</dbReference>
<organism evidence="1 2">
    <name type="scientific">Brachymonas denitrificans DSM 15123</name>
    <dbReference type="NCBI Taxonomy" id="1121117"/>
    <lineage>
        <taxon>Bacteria</taxon>
        <taxon>Pseudomonadati</taxon>
        <taxon>Pseudomonadota</taxon>
        <taxon>Betaproteobacteria</taxon>
        <taxon>Burkholderiales</taxon>
        <taxon>Comamonadaceae</taxon>
        <taxon>Brachymonas</taxon>
    </lineage>
</organism>
<name>A0A1H8JF32_9BURK</name>
<dbReference type="EMBL" id="FOCW01000006">
    <property type="protein sequence ID" value="SEN78817.1"/>
    <property type="molecule type" value="Genomic_DNA"/>
</dbReference>
<keyword evidence="2" id="KW-1185">Reference proteome</keyword>